<dbReference type="AlphaFoldDB" id="C1BKF6"/>
<feature type="chain" id="PRO_5002904825" evidence="5">
    <location>
        <begin position="20"/>
        <end position="269"/>
    </location>
</feature>
<feature type="domain" description="C1q" evidence="6">
    <location>
        <begin position="135"/>
        <end position="269"/>
    </location>
</feature>
<reference evidence="7" key="1">
    <citation type="submission" date="2009-03" db="EMBL/GenBank/DDBJ databases">
        <title>Osmerus mordax full-length cDNAs.</title>
        <authorList>
            <person name="von Schalburg K."/>
            <person name="Leong J."/>
            <person name="Cooper G."/>
            <person name="Davidson W.S."/>
            <person name="Koop B.F."/>
        </authorList>
    </citation>
    <scope>NUCLEOTIDE SEQUENCE</scope>
    <source>
        <tissue evidence="7">Brain</tissue>
    </source>
</reference>
<evidence type="ECO:0000256" key="4">
    <source>
        <dbReference type="SAM" id="Coils"/>
    </source>
</evidence>
<organism evidence="7">
    <name type="scientific">Osmerus mordax</name>
    <name type="common">Rainbow smelt</name>
    <name type="synonym">Atherina mordax</name>
    <dbReference type="NCBI Taxonomy" id="8014"/>
    <lineage>
        <taxon>Eukaryota</taxon>
        <taxon>Metazoa</taxon>
        <taxon>Chordata</taxon>
        <taxon>Craniata</taxon>
        <taxon>Vertebrata</taxon>
        <taxon>Euteleostomi</taxon>
        <taxon>Actinopterygii</taxon>
        <taxon>Neopterygii</taxon>
        <taxon>Teleostei</taxon>
        <taxon>Stomiati</taxon>
        <taxon>Osmeriformes</taxon>
        <taxon>Osmeridae</taxon>
        <taxon>Osmerus</taxon>
    </lineage>
</organism>
<dbReference type="PANTHER" id="PTHR22923:SF102">
    <property type="entry name" value="CEREBELLIN 13-RELATED"/>
    <property type="match status" value="1"/>
</dbReference>
<keyword evidence="4" id="KW-0175">Coiled coil</keyword>
<evidence type="ECO:0000256" key="5">
    <source>
        <dbReference type="SAM" id="SignalP"/>
    </source>
</evidence>
<keyword evidence="2" id="KW-0964">Secreted</keyword>
<dbReference type="PANTHER" id="PTHR22923">
    <property type="entry name" value="CEREBELLIN-RELATED"/>
    <property type="match status" value="1"/>
</dbReference>
<evidence type="ECO:0000256" key="1">
    <source>
        <dbReference type="ARBA" id="ARBA00004613"/>
    </source>
</evidence>
<feature type="signal peptide" evidence="5">
    <location>
        <begin position="1"/>
        <end position="19"/>
    </location>
</feature>
<dbReference type="SUPFAM" id="SSF49842">
    <property type="entry name" value="TNF-like"/>
    <property type="match status" value="1"/>
</dbReference>
<proteinExistence type="evidence at transcript level"/>
<dbReference type="SMART" id="SM00110">
    <property type="entry name" value="C1Q"/>
    <property type="match status" value="1"/>
</dbReference>
<dbReference type="Gene3D" id="2.60.120.40">
    <property type="match status" value="1"/>
</dbReference>
<evidence type="ECO:0000259" key="6">
    <source>
        <dbReference type="PROSITE" id="PS50871"/>
    </source>
</evidence>
<accession>C1BKF6</accession>
<keyword evidence="3 5" id="KW-0732">Signal</keyword>
<feature type="coiled-coil region" evidence="4">
    <location>
        <begin position="54"/>
        <end position="140"/>
    </location>
</feature>
<dbReference type="PRINTS" id="PR00007">
    <property type="entry name" value="COMPLEMNTC1Q"/>
</dbReference>
<gene>
    <name evidence="7" type="primary">C1QT3</name>
</gene>
<evidence type="ECO:0000256" key="2">
    <source>
        <dbReference type="ARBA" id="ARBA00022525"/>
    </source>
</evidence>
<protein>
    <submittedName>
        <fullName evidence="7">Complement C1q tumor necrosis factor-related protein 3</fullName>
    </submittedName>
</protein>
<sequence length="269" mass="29676">MAVSTLVLLCSLASAGAFAAQVTKADHLPNQTITQALSAEAGPGRSPGLSSSDLQDLHDKMAALEARLKTAEEGRKNMETKITLLQKDKEIIEMKLYFMTHKVDELKVLEPRVVALQKEIEDHSAKLEQLKSDYEEKAKVAFSVGLQGGTLGPYNTPTTLIYRHITTNIGNGYSPNTGIFKAPVKGVYYLTFSCFKRNTVRMNVFMIRNSVSIAQGYDHNSRDGDDMVSNSVVVVLEAGDDVFIRLEAPSQIVGYERLTTFSGFLMFQE</sequence>
<dbReference type="GO" id="GO:0005576">
    <property type="term" value="C:extracellular region"/>
    <property type="evidence" value="ECO:0007669"/>
    <property type="project" value="UniProtKB-SubCell"/>
</dbReference>
<comment type="subcellular location">
    <subcellularLocation>
        <location evidence="1">Secreted</location>
    </subcellularLocation>
</comment>
<name>C1BKF6_OSMMO</name>
<dbReference type="PROSITE" id="PS50871">
    <property type="entry name" value="C1Q"/>
    <property type="match status" value="1"/>
</dbReference>
<evidence type="ECO:0000256" key="3">
    <source>
        <dbReference type="ARBA" id="ARBA00022729"/>
    </source>
</evidence>
<dbReference type="SUPFAM" id="SSF57997">
    <property type="entry name" value="Tropomyosin"/>
    <property type="match status" value="1"/>
</dbReference>
<dbReference type="Pfam" id="PF00386">
    <property type="entry name" value="C1q"/>
    <property type="match status" value="1"/>
</dbReference>
<dbReference type="InterPro" id="IPR008983">
    <property type="entry name" value="Tumour_necrosis_fac-like_dom"/>
</dbReference>
<dbReference type="InterPro" id="IPR050822">
    <property type="entry name" value="Cerebellin_Synaptic_Org"/>
</dbReference>
<dbReference type="InterPro" id="IPR001073">
    <property type="entry name" value="C1q_dom"/>
</dbReference>
<dbReference type="EMBL" id="BT075085">
    <property type="protein sequence ID" value="ACO09509.1"/>
    <property type="molecule type" value="mRNA"/>
</dbReference>
<evidence type="ECO:0000313" key="7">
    <source>
        <dbReference type="EMBL" id="ACO09509.1"/>
    </source>
</evidence>